<protein>
    <submittedName>
        <fullName evidence="2">Putative secreted protein</fullName>
    </submittedName>
</protein>
<organism evidence="2">
    <name type="scientific">Ixodes ricinus</name>
    <name type="common">Common tick</name>
    <name type="synonym">Acarus ricinus</name>
    <dbReference type="NCBI Taxonomy" id="34613"/>
    <lineage>
        <taxon>Eukaryota</taxon>
        <taxon>Metazoa</taxon>
        <taxon>Ecdysozoa</taxon>
        <taxon>Arthropoda</taxon>
        <taxon>Chelicerata</taxon>
        <taxon>Arachnida</taxon>
        <taxon>Acari</taxon>
        <taxon>Parasitiformes</taxon>
        <taxon>Ixodida</taxon>
        <taxon>Ixodoidea</taxon>
        <taxon>Ixodidae</taxon>
        <taxon>Ixodinae</taxon>
        <taxon>Ixodes</taxon>
    </lineage>
</organism>
<sequence>MAALGPPSSTRRRKPALSTSLLACRPQPACCTVNGLSPKGLPWGSSRTSASRCSCQPVRDTDGVGARAQVSLGPQDLGTSTITSSR</sequence>
<name>A0A6B0TZ35_IXORI</name>
<reference evidence="2" key="1">
    <citation type="submission" date="2019-12" db="EMBL/GenBank/DDBJ databases">
        <title>An insight into the sialome of adult female Ixodes ricinus ticks feeding for 6 days.</title>
        <authorList>
            <person name="Perner J."/>
            <person name="Ribeiro J.M.C."/>
        </authorList>
    </citation>
    <scope>NUCLEOTIDE SEQUENCE</scope>
    <source>
        <strain evidence="2">Semi-engorged</strain>
        <tissue evidence="2">Salivary glands</tissue>
    </source>
</reference>
<proteinExistence type="predicted"/>
<evidence type="ECO:0000256" key="1">
    <source>
        <dbReference type="SAM" id="MobiDB-lite"/>
    </source>
</evidence>
<evidence type="ECO:0000313" key="2">
    <source>
        <dbReference type="EMBL" id="MXU85402.1"/>
    </source>
</evidence>
<feature type="region of interest" description="Disordered" evidence="1">
    <location>
        <begin position="64"/>
        <end position="86"/>
    </location>
</feature>
<dbReference type="AlphaFoldDB" id="A0A6B0TZ35"/>
<accession>A0A6B0TZ35</accession>
<dbReference type="EMBL" id="GIFC01003319">
    <property type="protein sequence ID" value="MXU85402.1"/>
    <property type="molecule type" value="Transcribed_RNA"/>
</dbReference>
<feature type="compositionally biased region" description="Polar residues" evidence="1">
    <location>
        <begin position="77"/>
        <end position="86"/>
    </location>
</feature>